<evidence type="ECO:0000256" key="1">
    <source>
        <dbReference type="SAM" id="MobiDB-lite"/>
    </source>
</evidence>
<sequence length="98" mass="11144">RRKQGPPSNRGWTVECAQDENSKDNNRQIRQALTHAYFSEAMYMLDEQIALNSGSAVSTKMSISLVMLRMFVPFMRAKHSSTALLQKTKRPDPSDNLL</sequence>
<dbReference type="Proteomes" id="UP000030758">
    <property type="component" value="Unassembled WGS sequence"/>
</dbReference>
<name>A0A085N9N1_9BILA</name>
<gene>
    <name evidence="2" type="ORF">M514_21691</name>
</gene>
<proteinExistence type="predicted"/>
<protein>
    <submittedName>
        <fullName evidence="2">Uncharacterized protein</fullName>
    </submittedName>
</protein>
<accession>A0A085N9N1</accession>
<dbReference type="AlphaFoldDB" id="A0A085N9N1"/>
<dbReference type="EMBL" id="KL367527">
    <property type="protein sequence ID" value="KFD66177.1"/>
    <property type="molecule type" value="Genomic_DNA"/>
</dbReference>
<feature type="compositionally biased region" description="Polar residues" evidence="1">
    <location>
        <begin position="1"/>
        <end position="11"/>
    </location>
</feature>
<feature type="compositionally biased region" description="Basic and acidic residues" evidence="1">
    <location>
        <begin position="89"/>
        <end position="98"/>
    </location>
</feature>
<feature type="region of interest" description="Disordered" evidence="1">
    <location>
        <begin position="79"/>
        <end position="98"/>
    </location>
</feature>
<feature type="region of interest" description="Disordered" evidence="1">
    <location>
        <begin position="1"/>
        <end position="26"/>
    </location>
</feature>
<feature type="non-terminal residue" evidence="2">
    <location>
        <position position="1"/>
    </location>
</feature>
<evidence type="ECO:0000313" key="2">
    <source>
        <dbReference type="EMBL" id="KFD66177.1"/>
    </source>
</evidence>
<organism evidence="2">
    <name type="scientific">Trichuris suis</name>
    <name type="common">pig whipworm</name>
    <dbReference type="NCBI Taxonomy" id="68888"/>
    <lineage>
        <taxon>Eukaryota</taxon>
        <taxon>Metazoa</taxon>
        <taxon>Ecdysozoa</taxon>
        <taxon>Nematoda</taxon>
        <taxon>Enoplea</taxon>
        <taxon>Dorylaimia</taxon>
        <taxon>Trichinellida</taxon>
        <taxon>Trichuridae</taxon>
        <taxon>Trichuris</taxon>
    </lineage>
</organism>
<reference evidence="2" key="1">
    <citation type="journal article" date="2014" name="Nat. Genet.">
        <title>Genome and transcriptome of the porcine whipworm Trichuris suis.</title>
        <authorList>
            <person name="Jex A.R."/>
            <person name="Nejsum P."/>
            <person name="Schwarz E.M."/>
            <person name="Hu L."/>
            <person name="Young N.D."/>
            <person name="Hall R.S."/>
            <person name="Korhonen P.K."/>
            <person name="Liao S."/>
            <person name="Thamsborg S."/>
            <person name="Xia J."/>
            <person name="Xu P."/>
            <person name="Wang S."/>
            <person name="Scheerlinck J.P."/>
            <person name="Hofmann A."/>
            <person name="Sternberg P.W."/>
            <person name="Wang J."/>
            <person name="Gasser R.B."/>
        </authorList>
    </citation>
    <scope>NUCLEOTIDE SEQUENCE [LARGE SCALE GENOMIC DNA]</scope>
    <source>
        <strain evidence="2">DCEP-RM93F</strain>
    </source>
</reference>